<organism evidence="1">
    <name type="scientific">marine sediment metagenome</name>
    <dbReference type="NCBI Taxonomy" id="412755"/>
    <lineage>
        <taxon>unclassified sequences</taxon>
        <taxon>metagenomes</taxon>
        <taxon>ecological metagenomes</taxon>
    </lineage>
</organism>
<proteinExistence type="predicted"/>
<evidence type="ECO:0000313" key="1">
    <source>
        <dbReference type="EMBL" id="KKN62503.1"/>
    </source>
</evidence>
<dbReference type="EMBL" id="LAZR01000622">
    <property type="protein sequence ID" value="KKN62503.1"/>
    <property type="molecule type" value="Genomic_DNA"/>
</dbReference>
<gene>
    <name evidence="1" type="ORF">LCGC14_0511190</name>
</gene>
<reference evidence="1" key="1">
    <citation type="journal article" date="2015" name="Nature">
        <title>Complex archaea that bridge the gap between prokaryotes and eukaryotes.</title>
        <authorList>
            <person name="Spang A."/>
            <person name="Saw J.H."/>
            <person name="Jorgensen S.L."/>
            <person name="Zaremba-Niedzwiedzka K."/>
            <person name="Martijn J."/>
            <person name="Lind A.E."/>
            <person name="van Eijk R."/>
            <person name="Schleper C."/>
            <person name="Guy L."/>
            <person name="Ettema T.J."/>
        </authorList>
    </citation>
    <scope>NUCLEOTIDE SEQUENCE</scope>
</reference>
<protein>
    <submittedName>
        <fullName evidence="1">Uncharacterized protein</fullName>
    </submittedName>
</protein>
<dbReference type="AlphaFoldDB" id="A0A0F9V9J4"/>
<name>A0A0F9V9J4_9ZZZZ</name>
<dbReference type="PROSITE" id="PS51257">
    <property type="entry name" value="PROKAR_LIPOPROTEIN"/>
    <property type="match status" value="1"/>
</dbReference>
<accession>A0A0F9V9J4</accession>
<sequence>MYCGKISNAFNTGLRWTGVSGLSGATISTVVLSCYGNGTYSTSFIGDWYGEDGAAPGTFTSSSGNISGRTQTTATCEGDGADFGTWYNNTWNAFEGDGTNTLADIIQELADSYDPSAIVLIHYWVAGNGVRQGESYEGDSALAPKLDITYTAGTGDQVATPTPVAVPISVPTPTSVGGSGTVTMTPSAIAVPVGVPTPTLSIGGMTMTPSAVPVPVAVPTPALSIGAVTMTPTPVAIPIAIPEPTVVGGATIFPTPVQVPISVPTPTLSIGAVTMTPTPVALPIVVPTPALPVTMTPTPVVVTIAVPTPSRSIGAVTLTPTPVAVPIVIPNPTVLGAVTKSMAQWGKVERYINPDQYTVSIAFFLEVGLFTIGAVAPVTAWLYNVTDGLVVLGSEITGTKTYFEVKRSDIFTLPSGLRKYRLEFGGEPGGVYFFHGGDVVPIAS</sequence>
<comment type="caution">
    <text evidence="1">The sequence shown here is derived from an EMBL/GenBank/DDBJ whole genome shotgun (WGS) entry which is preliminary data.</text>
</comment>